<dbReference type="InterPro" id="IPR036882">
    <property type="entry name" value="Alba-like_dom_sf"/>
</dbReference>
<dbReference type="EMBL" id="CP002051">
    <property type="protein sequence ID" value="ADI32585.1"/>
    <property type="molecule type" value="Genomic_DNA"/>
</dbReference>
<dbReference type="SUPFAM" id="SSF82704">
    <property type="entry name" value="AlbA-like"/>
    <property type="match status" value="1"/>
</dbReference>
<gene>
    <name evidence="2" type="ordered locus">Shell_1497</name>
</gene>
<sequence>MRREGIGELYSPTTKIIDIGRRPIDDYVFEAIVSFQEGIDNIILKGRGDFISRAIDVYWALKDRLGNSIELLDIEIGSERVRGRMRSYIALKIMRKY</sequence>
<dbReference type="Proteomes" id="UP000002573">
    <property type="component" value="Chromosome"/>
</dbReference>
<evidence type="ECO:0000313" key="2">
    <source>
        <dbReference type="EMBL" id="ADI32585.1"/>
    </source>
</evidence>
<keyword evidence="3" id="KW-1185">Reference proteome</keyword>
<accession>D7D9Y9</accession>
<dbReference type="InterPro" id="IPR002775">
    <property type="entry name" value="DNA/RNA-bd_Alba-like"/>
</dbReference>
<proteinExistence type="predicted"/>
<dbReference type="Pfam" id="PF01918">
    <property type="entry name" value="Alba"/>
    <property type="match status" value="1"/>
</dbReference>
<evidence type="ECO:0000313" key="3">
    <source>
        <dbReference type="Proteomes" id="UP000002573"/>
    </source>
</evidence>
<organism evidence="2 3">
    <name type="scientific">Staphylothermus hellenicus (strain DSM 12710 / JCM 10830 / BK20S6-10-b1 / P8)</name>
    <dbReference type="NCBI Taxonomy" id="591019"/>
    <lineage>
        <taxon>Archaea</taxon>
        <taxon>Thermoproteota</taxon>
        <taxon>Thermoprotei</taxon>
        <taxon>Desulfurococcales</taxon>
        <taxon>Desulfurococcaceae</taxon>
        <taxon>Staphylothermus</taxon>
    </lineage>
</organism>
<dbReference type="Gene3D" id="3.30.110.20">
    <property type="entry name" value="Alba-like domain"/>
    <property type="match status" value="1"/>
</dbReference>
<reference evidence="3" key="1">
    <citation type="submission" date="2010-05" db="EMBL/GenBank/DDBJ databases">
        <title>Complete sequence of Staphylothermus hellenicus DSM 12710.</title>
        <authorList>
            <consortium name="US DOE Joint Genome Institute"/>
            <person name="Lucas S."/>
            <person name="Copeland A."/>
            <person name="Lapidus A."/>
            <person name="Cheng J.-F."/>
            <person name="Bruce D."/>
            <person name="Goodwin L."/>
            <person name="Pitluck S."/>
            <person name="Davenport K."/>
            <person name="Detter J.C."/>
            <person name="Han C."/>
            <person name="Tapia R."/>
            <person name="Larimer F."/>
            <person name="Land M."/>
            <person name="Hauser L."/>
            <person name="Kyrpides N."/>
            <person name="Mikhailova N."/>
            <person name="Anderson I.J."/>
            <person name="Woyke T."/>
        </authorList>
    </citation>
    <scope>NUCLEOTIDE SEQUENCE [LARGE SCALE GENOMIC DNA]</scope>
    <source>
        <strain evidence="3">DSM 12710 / JCM 10830 / BK20S6-10-b1 / P8</strain>
    </source>
</reference>
<evidence type="ECO:0000259" key="1">
    <source>
        <dbReference type="Pfam" id="PF01918"/>
    </source>
</evidence>
<protein>
    <submittedName>
        <fullName evidence="2">Alba, DNA/RNA-binding protein</fullName>
    </submittedName>
</protein>
<dbReference type="eggNOG" id="arCOG01753">
    <property type="taxonomic scope" value="Archaea"/>
</dbReference>
<name>D7D9Y9_STAHD</name>
<dbReference type="GO" id="GO:0003676">
    <property type="term" value="F:nucleic acid binding"/>
    <property type="evidence" value="ECO:0007669"/>
    <property type="project" value="InterPro"/>
</dbReference>
<dbReference type="KEGG" id="shc:Shell_1497"/>
<reference evidence="2 3" key="2">
    <citation type="journal article" date="2011" name="Stand. Genomic Sci.">
        <title>Complete genome sequence of Staphylothermus hellenicus P8.</title>
        <authorList>
            <person name="Anderson I."/>
            <person name="Wirth R."/>
            <person name="Lucas S."/>
            <person name="Copeland A."/>
            <person name="Lapidus A."/>
            <person name="Cheng J.F."/>
            <person name="Goodwin L."/>
            <person name="Pitluck S."/>
            <person name="Davenport K."/>
            <person name="Detter J.C."/>
            <person name="Han C."/>
            <person name="Tapia R."/>
            <person name="Land M."/>
            <person name="Hauser L."/>
            <person name="Pati A."/>
            <person name="Mikhailova N."/>
            <person name="Woyke T."/>
            <person name="Klenk H.P."/>
            <person name="Kyrpides N."/>
            <person name="Ivanova N."/>
        </authorList>
    </citation>
    <scope>NUCLEOTIDE SEQUENCE [LARGE SCALE GENOMIC DNA]</scope>
    <source>
        <strain evidence="3">DSM 12710 / JCM 10830 / BK20S6-10-b1 / P8</strain>
    </source>
</reference>
<dbReference type="STRING" id="591019.Shell_1497"/>
<dbReference type="AlphaFoldDB" id="D7D9Y9"/>
<feature type="domain" description="DNA/RNA-binding protein Alba-like" evidence="1">
    <location>
        <begin position="16"/>
        <end position="74"/>
    </location>
</feature>
<dbReference type="HOGENOM" id="CLU_110989_2_1_2"/>